<comment type="caution">
    <text evidence="1">The sequence shown here is derived from an EMBL/GenBank/DDBJ whole genome shotgun (WGS) entry which is preliminary data.</text>
</comment>
<keyword evidence="2" id="KW-1185">Reference proteome</keyword>
<evidence type="ECO:0000313" key="2">
    <source>
        <dbReference type="Proteomes" id="UP000828390"/>
    </source>
</evidence>
<protein>
    <submittedName>
        <fullName evidence="1">Uncharacterized protein</fullName>
    </submittedName>
</protein>
<dbReference type="EMBL" id="JAIWYP010000004">
    <property type="protein sequence ID" value="KAH3832781.1"/>
    <property type="molecule type" value="Genomic_DNA"/>
</dbReference>
<reference evidence="1" key="2">
    <citation type="submission" date="2020-11" db="EMBL/GenBank/DDBJ databases">
        <authorList>
            <person name="McCartney M.A."/>
            <person name="Auch B."/>
            <person name="Kono T."/>
            <person name="Mallez S."/>
            <person name="Becker A."/>
            <person name="Gohl D.M."/>
            <person name="Silverstein K.A.T."/>
            <person name="Koren S."/>
            <person name="Bechman K.B."/>
            <person name="Herman A."/>
            <person name="Abrahante J.E."/>
            <person name="Garbe J."/>
        </authorList>
    </citation>
    <scope>NUCLEOTIDE SEQUENCE</scope>
    <source>
        <strain evidence="1">Duluth1</strain>
        <tissue evidence="1">Whole animal</tissue>
    </source>
</reference>
<proteinExistence type="predicted"/>
<organism evidence="1 2">
    <name type="scientific">Dreissena polymorpha</name>
    <name type="common">Zebra mussel</name>
    <name type="synonym">Mytilus polymorpha</name>
    <dbReference type="NCBI Taxonomy" id="45954"/>
    <lineage>
        <taxon>Eukaryota</taxon>
        <taxon>Metazoa</taxon>
        <taxon>Spiralia</taxon>
        <taxon>Lophotrochozoa</taxon>
        <taxon>Mollusca</taxon>
        <taxon>Bivalvia</taxon>
        <taxon>Autobranchia</taxon>
        <taxon>Heteroconchia</taxon>
        <taxon>Euheterodonta</taxon>
        <taxon>Imparidentia</taxon>
        <taxon>Neoheterodontei</taxon>
        <taxon>Myida</taxon>
        <taxon>Dreissenoidea</taxon>
        <taxon>Dreissenidae</taxon>
        <taxon>Dreissena</taxon>
    </lineage>
</organism>
<gene>
    <name evidence="1" type="ORF">DPMN_106076</name>
</gene>
<name>A0A9D4K4F7_DREPO</name>
<sequence>MNSNKLRDISRFKYLAVTLSKNGTSTAAVQIRPQRWPNCTSRQVVPSASPPSTSIILNETGVWFK</sequence>
<accession>A0A9D4K4F7</accession>
<dbReference type="AlphaFoldDB" id="A0A9D4K4F7"/>
<dbReference type="Proteomes" id="UP000828390">
    <property type="component" value="Unassembled WGS sequence"/>
</dbReference>
<reference evidence="1" key="1">
    <citation type="journal article" date="2019" name="bioRxiv">
        <title>The Genome of the Zebra Mussel, Dreissena polymorpha: A Resource for Invasive Species Research.</title>
        <authorList>
            <person name="McCartney M.A."/>
            <person name="Auch B."/>
            <person name="Kono T."/>
            <person name="Mallez S."/>
            <person name="Zhang Y."/>
            <person name="Obille A."/>
            <person name="Becker A."/>
            <person name="Abrahante J.E."/>
            <person name="Garbe J."/>
            <person name="Badalamenti J.P."/>
            <person name="Herman A."/>
            <person name="Mangelson H."/>
            <person name="Liachko I."/>
            <person name="Sullivan S."/>
            <person name="Sone E.D."/>
            <person name="Koren S."/>
            <person name="Silverstein K.A.T."/>
            <person name="Beckman K.B."/>
            <person name="Gohl D.M."/>
        </authorList>
    </citation>
    <scope>NUCLEOTIDE SEQUENCE</scope>
    <source>
        <strain evidence="1">Duluth1</strain>
        <tissue evidence="1">Whole animal</tissue>
    </source>
</reference>
<evidence type="ECO:0000313" key="1">
    <source>
        <dbReference type="EMBL" id="KAH3832781.1"/>
    </source>
</evidence>